<keyword evidence="5" id="KW-1185">Reference proteome</keyword>
<dbReference type="PANTHER" id="PTHR42796:SF4">
    <property type="entry name" value="FUMARYLACETOACETATE HYDROLASE DOMAIN-CONTAINING PROTEIN 2A"/>
    <property type="match status" value="1"/>
</dbReference>
<evidence type="ECO:0000313" key="5">
    <source>
        <dbReference type="Proteomes" id="UP000756710"/>
    </source>
</evidence>
<keyword evidence="2" id="KW-0479">Metal-binding</keyword>
<dbReference type="Pfam" id="PF01557">
    <property type="entry name" value="FAA_hydrolase"/>
    <property type="match status" value="1"/>
</dbReference>
<dbReference type="SUPFAM" id="SSF56529">
    <property type="entry name" value="FAH"/>
    <property type="match status" value="1"/>
</dbReference>
<name>A0ABS4MRK4_9ACTN</name>
<comment type="caution">
    <text evidence="4">The sequence shown here is derived from an EMBL/GenBank/DDBJ whole genome shotgun (WGS) entry which is preliminary data.</text>
</comment>
<organism evidence="4 5">
    <name type="scientific">Streptomyces iranensis</name>
    <dbReference type="NCBI Taxonomy" id="576784"/>
    <lineage>
        <taxon>Bacteria</taxon>
        <taxon>Bacillati</taxon>
        <taxon>Actinomycetota</taxon>
        <taxon>Actinomycetes</taxon>
        <taxon>Kitasatosporales</taxon>
        <taxon>Streptomycetaceae</taxon>
        <taxon>Streptomyces</taxon>
        <taxon>Streptomyces violaceusniger group</taxon>
    </lineage>
</organism>
<proteinExistence type="inferred from homology"/>
<dbReference type="EMBL" id="JAGGLR010000008">
    <property type="protein sequence ID" value="MBP2062343.1"/>
    <property type="molecule type" value="Genomic_DNA"/>
</dbReference>
<dbReference type="Proteomes" id="UP000756710">
    <property type="component" value="Unassembled WGS sequence"/>
</dbReference>
<comment type="similarity">
    <text evidence="1">Belongs to the FAH family.</text>
</comment>
<dbReference type="Gene3D" id="3.90.850.10">
    <property type="entry name" value="Fumarylacetoacetase-like, C-terminal domain"/>
    <property type="match status" value="1"/>
</dbReference>
<sequence>MSAVGVRHDVNVDGFRTMPWDGVCRVLVSQTTDGVARVTGTRYEVLEVGGASLSDLVKSGSLHLLAHARTVRTLEQETVTVQAPIGAPGKMVIVGLNYRDHAAEMRLALPTVPRVHLTAASAVTGPGADIRLPRIAETAVDYEGEVAVVIGTPACDVSEAAAWDHVAGITAANDVSARDVQNGSNPLVSGPNVGLAKGFDGFKPLGPALLTTDSAREGRELALRTLVDGETRQQSSTAQMHFSIAQLVSTISQYTTLHRGDVILTGTPGGVGVSSGRYLRAGQVVEVELEGVGVLRNRVVAPTAVSAPHNSNHNRGRQGS</sequence>
<dbReference type="GeneID" id="32464760"/>
<dbReference type="RefSeq" id="WP_078956710.1">
    <property type="nucleotide sequence ID" value="NZ_BAABDR010000003.1"/>
</dbReference>
<gene>
    <name evidence="4" type="ORF">J2Z30_003359</name>
</gene>
<dbReference type="InterPro" id="IPR051121">
    <property type="entry name" value="FAH"/>
</dbReference>
<evidence type="ECO:0000313" key="4">
    <source>
        <dbReference type="EMBL" id="MBP2062343.1"/>
    </source>
</evidence>
<reference evidence="4 5" key="1">
    <citation type="submission" date="2021-03" db="EMBL/GenBank/DDBJ databases">
        <title>Genomic Encyclopedia of Type Strains, Phase IV (KMG-IV): sequencing the most valuable type-strain genomes for metagenomic binning, comparative biology and taxonomic classification.</title>
        <authorList>
            <person name="Goeker M."/>
        </authorList>
    </citation>
    <scope>NUCLEOTIDE SEQUENCE [LARGE SCALE GENOMIC DNA]</scope>
    <source>
        <strain evidence="4 5">DSM 41954</strain>
    </source>
</reference>
<evidence type="ECO:0000259" key="3">
    <source>
        <dbReference type="Pfam" id="PF01557"/>
    </source>
</evidence>
<evidence type="ECO:0000256" key="2">
    <source>
        <dbReference type="ARBA" id="ARBA00022723"/>
    </source>
</evidence>
<feature type="domain" description="Fumarylacetoacetase-like C-terminal" evidence="3">
    <location>
        <begin position="90"/>
        <end position="300"/>
    </location>
</feature>
<evidence type="ECO:0000256" key="1">
    <source>
        <dbReference type="ARBA" id="ARBA00010211"/>
    </source>
</evidence>
<accession>A0ABS4MRK4</accession>
<dbReference type="InterPro" id="IPR011234">
    <property type="entry name" value="Fumarylacetoacetase-like_C"/>
</dbReference>
<dbReference type="PANTHER" id="PTHR42796">
    <property type="entry name" value="FUMARYLACETOACETATE HYDROLASE DOMAIN-CONTAINING PROTEIN 2A-RELATED"/>
    <property type="match status" value="1"/>
</dbReference>
<protein>
    <submittedName>
        <fullName evidence="4">2-keto-4-pentenoate hydratase/2-oxohepta-3-ene-1,7-dioic acid hydratase in catechol pathway</fullName>
    </submittedName>
</protein>
<dbReference type="InterPro" id="IPR036663">
    <property type="entry name" value="Fumarylacetoacetase_C_sf"/>
</dbReference>